<accession>A0A4S8IRE4</accession>
<evidence type="ECO:0000313" key="1">
    <source>
        <dbReference type="EMBL" id="THU50252.1"/>
    </source>
</evidence>
<proteinExistence type="predicted"/>
<dbReference type="Proteomes" id="UP000317650">
    <property type="component" value="Chromosome 6"/>
</dbReference>
<organism evidence="1 2">
    <name type="scientific">Musa balbisiana</name>
    <name type="common">Banana</name>
    <dbReference type="NCBI Taxonomy" id="52838"/>
    <lineage>
        <taxon>Eukaryota</taxon>
        <taxon>Viridiplantae</taxon>
        <taxon>Streptophyta</taxon>
        <taxon>Embryophyta</taxon>
        <taxon>Tracheophyta</taxon>
        <taxon>Spermatophyta</taxon>
        <taxon>Magnoliopsida</taxon>
        <taxon>Liliopsida</taxon>
        <taxon>Zingiberales</taxon>
        <taxon>Musaceae</taxon>
        <taxon>Musa</taxon>
    </lineage>
</organism>
<gene>
    <name evidence="1" type="ORF">C4D60_Mb06t18220</name>
</gene>
<sequence>MAFRFRGVLGDLLRCGPLFALGAGGDHAWLEEDTFEHDVVLSQVKEDLSPNFLCDLKRPIDPVLSVEQYLRLHNWNQAIVLQTK</sequence>
<comment type="caution">
    <text evidence="1">The sequence shown here is derived from an EMBL/GenBank/DDBJ whole genome shotgun (WGS) entry which is preliminary data.</text>
</comment>
<evidence type="ECO:0000313" key="2">
    <source>
        <dbReference type="Proteomes" id="UP000317650"/>
    </source>
</evidence>
<protein>
    <submittedName>
        <fullName evidence="1">Uncharacterized protein</fullName>
    </submittedName>
</protein>
<dbReference type="AlphaFoldDB" id="A0A4S8IRE4"/>
<reference evidence="1 2" key="1">
    <citation type="journal article" date="2019" name="Nat. Plants">
        <title>Genome sequencing of Musa balbisiana reveals subgenome evolution and function divergence in polyploid bananas.</title>
        <authorList>
            <person name="Yao X."/>
        </authorList>
    </citation>
    <scope>NUCLEOTIDE SEQUENCE [LARGE SCALE GENOMIC DNA]</scope>
    <source>
        <strain evidence="2">cv. DH-PKW</strain>
        <tissue evidence="1">Leaves</tissue>
    </source>
</reference>
<dbReference type="EMBL" id="PYDT01000009">
    <property type="protein sequence ID" value="THU50252.1"/>
    <property type="molecule type" value="Genomic_DNA"/>
</dbReference>
<keyword evidence="2" id="KW-1185">Reference proteome</keyword>
<name>A0A4S8IRE4_MUSBA</name>